<gene>
    <name evidence="2" type="ORF">LdCL_210015900</name>
</gene>
<dbReference type="VEuPathDB" id="TriTrypDB:LDHU3_21.1290"/>
<evidence type="ECO:0000313" key="2">
    <source>
        <dbReference type="EMBL" id="AYU78570.1"/>
    </source>
</evidence>
<protein>
    <submittedName>
        <fullName evidence="2">Uncharacterized protein</fullName>
    </submittedName>
</protein>
<reference evidence="2 3" key="1">
    <citation type="journal article" date="2018" name="Sci. Rep.">
        <title>A complete Leishmania donovani reference genome identifies novel genetic variations associated with virulence.</title>
        <authorList>
            <person name="Lypaczewski P."/>
            <person name="Hoshizaki J."/>
            <person name="Zhang W.-W."/>
            <person name="McCall L.-I."/>
            <person name="Torcivia-Rodriguez J."/>
            <person name="Simonyan V."/>
            <person name="Kaur A."/>
            <person name="Dewar K."/>
            <person name="Matlashewski G."/>
        </authorList>
    </citation>
    <scope>NUCLEOTIDE SEQUENCE [LARGE SCALE GENOMIC DNA]</scope>
    <source>
        <strain evidence="2 3">LdCL</strain>
    </source>
</reference>
<feature type="transmembrane region" description="Helical" evidence="1">
    <location>
        <begin position="37"/>
        <end position="55"/>
    </location>
</feature>
<keyword evidence="3" id="KW-1185">Reference proteome</keyword>
<organism evidence="2 3">
    <name type="scientific">Leishmania donovani</name>
    <dbReference type="NCBI Taxonomy" id="5661"/>
    <lineage>
        <taxon>Eukaryota</taxon>
        <taxon>Discoba</taxon>
        <taxon>Euglenozoa</taxon>
        <taxon>Kinetoplastea</taxon>
        <taxon>Metakinetoplastina</taxon>
        <taxon>Trypanosomatida</taxon>
        <taxon>Trypanosomatidae</taxon>
        <taxon>Leishmaniinae</taxon>
        <taxon>Leishmania</taxon>
    </lineage>
</organism>
<dbReference type="AlphaFoldDB" id="A0A3Q8IAC8"/>
<keyword evidence="1" id="KW-1133">Transmembrane helix</keyword>
<keyword evidence="1" id="KW-0812">Transmembrane</keyword>
<dbReference type="InterPro" id="IPR028110">
    <property type="entry name" value="TMEM254"/>
</dbReference>
<dbReference type="EMBL" id="CP029520">
    <property type="protein sequence ID" value="AYU78570.1"/>
    <property type="molecule type" value="Genomic_DNA"/>
</dbReference>
<feature type="transmembrane region" description="Helical" evidence="1">
    <location>
        <begin position="111"/>
        <end position="136"/>
    </location>
</feature>
<dbReference type="VEuPathDB" id="TriTrypDB:LdCL_210015900"/>
<proteinExistence type="predicted"/>
<sequence length="203" mass="22306">MPSEPKRATNGGTPAAAAAEAVQSSSRSDRLPYRHPLRLYLPVVIAFVLLNNLAFRVEVDATGKNLALPEYVRAIAMERYALRRAMAAGQVPTEPIPFNAFLFFEESVMGALLQAGLFLFRSLSGIQAVCVLAWLIHLFELGVCFRICWSCNASFAVTLRYMFCTCVGGFTQLSPLIKARDAWVEEMRATAAVTAAPQSKKNQ</sequence>
<dbReference type="OrthoDB" id="262994at2759"/>
<evidence type="ECO:0000313" key="3">
    <source>
        <dbReference type="Proteomes" id="UP000274082"/>
    </source>
</evidence>
<dbReference type="Pfam" id="PF14934">
    <property type="entry name" value="TMEM254"/>
    <property type="match status" value="1"/>
</dbReference>
<evidence type="ECO:0000256" key="1">
    <source>
        <dbReference type="SAM" id="Phobius"/>
    </source>
</evidence>
<dbReference type="VEuPathDB" id="TriTrypDB:LdBPK_211090.1"/>
<name>A0A3Q8IAC8_LEIDO</name>
<accession>A0A3Q8IAC8</accession>
<dbReference type="Proteomes" id="UP000274082">
    <property type="component" value="Chromosome 21"/>
</dbReference>
<keyword evidence="1" id="KW-0472">Membrane</keyword>